<evidence type="ECO:0000259" key="2">
    <source>
        <dbReference type="SMART" id="SM00343"/>
    </source>
</evidence>
<sequence length="812" mass="92846">MSVTSDILESPDLSQPYDPADPHRQDIGRNTILASHLPGPAHAELSDTMATVAPPNPSVGNNNRPGDDDVSLNTPSNPDPTQETSPETEDQDSDDDQLTRTELRDLMRGFTIDLGKAFRQGPPSATRQKIKAGKPVVFTGKPSDLSPWLTHLKLDFRLQKIRDVESKVLYAASWMGGDPSLWFKGIIDDYFSSVEDERRAITAKIFDEDEGWVNFEEITKMYGEHDEQKKAEDRLEKLRDRYRVNWGESALKHRFYRGLKSEVKDELCKLDRYAYNFDDYANEALKIDSRLYERRMEDRGRYATPRPPQPKANQGRKIQHRSTAYGTHAGPMDTGIGMVGKSQRGAGQQGHQSERHPKSKIQCYNCNKFGHIARECRQGKKQANFAPLPEGKIARATHKDDLIVRMVNSEDNDWMNDFSDNDQGPYLDDLDGYEAAQEESPRMRKGVQELTDCFEKFTMEGGEKDRTSQEVQVAEDRLLEEGPGEPSGTLQEVQVAKDRLLDEEPTWDETPEVQIDVDRLRTRLSIPLGSGGITGSHDPVRTQERGLFPQSVLAARARYVEIQRGQLLNALRQFVNEEEYNQRLRKVYPEPALMYELEDWEEIREDRRSPPDEWSKEPALDEKHSTYGAMLDSMNHDSLLWISCVHDACGLSHHLGLKVYFGHFPTKENGDAVVWAYRDTEPENYKVTIVDGQVTITNNVARPCANPDEPWMGLYNCPHSRCSLHMRQKAEDWHWGRHKEIDEFGSYRPISRQQRMIDQEFQVLCDIDPFDVDWTLKRDARGLTLNVRALHDSHPRIRLGNGSGPSVRAENQ</sequence>
<evidence type="ECO:0000313" key="4">
    <source>
        <dbReference type="Proteomes" id="UP001321760"/>
    </source>
</evidence>
<dbReference type="Proteomes" id="UP001321760">
    <property type="component" value="Unassembled WGS sequence"/>
</dbReference>
<dbReference type="EMBL" id="MU865941">
    <property type="protein sequence ID" value="KAK4448827.1"/>
    <property type="molecule type" value="Genomic_DNA"/>
</dbReference>
<comment type="caution">
    <text evidence="3">The sequence shown here is derived from an EMBL/GenBank/DDBJ whole genome shotgun (WGS) entry which is preliminary data.</text>
</comment>
<feature type="domain" description="CCHC-type" evidence="2">
    <location>
        <begin position="362"/>
        <end position="378"/>
    </location>
</feature>
<dbReference type="GO" id="GO:0003676">
    <property type="term" value="F:nucleic acid binding"/>
    <property type="evidence" value="ECO:0007669"/>
    <property type="project" value="InterPro"/>
</dbReference>
<feature type="compositionally biased region" description="Acidic residues" evidence="1">
    <location>
        <begin position="86"/>
        <end position="96"/>
    </location>
</feature>
<dbReference type="Pfam" id="PF00098">
    <property type="entry name" value="zf-CCHC"/>
    <property type="match status" value="1"/>
</dbReference>
<dbReference type="SUPFAM" id="SSF57756">
    <property type="entry name" value="Retrovirus zinc finger-like domains"/>
    <property type="match status" value="1"/>
</dbReference>
<feature type="region of interest" description="Disordered" evidence="1">
    <location>
        <begin position="299"/>
        <end position="318"/>
    </location>
</feature>
<feature type="region of interest" description="Disordered" evidence="1">
    <location>
        <begin position="1"/>
        <end position="97"/>
    </location>
</feature>
<name>A0AAV9GLK5_9PEZI</name>
<protein>
    <recommendedName>
        <fullName evidence="2">CCHC-type domain-containing protein</fullName>
    </recommendedName>
</protein>
<dbReference type="InterPro" id="IPR036875">
    <property type="entry name" value="Znf_CCHC_sf"/>
</dbReference>
<dbReference type="InterPro" id="IPR001878">
    <property type="entry name" value="Znf_CCHC"/>
</dbReference>
<dbReference type="Gene3D" id="4.10.60.10">
    <property type="entry name" value="Zinc finger, CCHC-type"/>
    <property type="match status" value="1"/>
</dbReference>
<proteinExistence type="predicted"/>
<accession>A0AAV9GLK5</accession>
<keyword evidence="4" id="KW-1185">Reference proteome</keyword>
<dbReference type="GO" id="GO:0008270">
    <property type="term" value="F:zinc ion binding"/>
    <property type="evidence" value="ECO:0007669"/>
    <property type="project" value="InterPro"/>
</dbReference>
<reference evidence="3" key="2">
    <citation type="submission" date="2023-05" db="EMBL/GenBank/DDBJ databases">
        <authorList>
            <consortium name="Lawrence Berkeley National Laboratory"/>
            <person name="Steindorff A."/>
            <person name="Hensen N."/>
            <person name="Bonometti L."/>
            <person name="Westerberg I."/>
            <person name="Brannstrom I.O."/>
            <person name="Guillou S."/>
            <person name="Cros-Aarteil S."/>
            <person name="Calhoun S."/>
            <person name="Haridas S."/>
            <person name="Kuo A."/>
            <person name="Mondo S."/>
            <person name="Pangilinan J."/>
            <person name="Riley R."/>
            <person name="Labutti K."/>
            <person name="Andreopoulos B."/>
            <person name="Lipzen A."/>
            <person name="Chen C."/>
            <person name="Yanf M."/>
            <person name="Daum C."/>
            <person name="Ng V."/>
            <person name="Clum A."/>
            <person name="Ohm R."/>
            <person name="Martin F."/>
            <person name="Silar P."/>
            <person name="Natvig D."/>
            <person name="Lalanne C."/>
            <person name="Gautier V."/>
            <person name="Ament-Velasquez S.L."/>
            <person name="Kruys A."/>
            <person name="Hutchinson M.I."/>
            <person name="Powell A.J."/>
            <person name="Barry K."/>
            <person name="Miller A.N."/>
            <person name="Grigoriev I.V."/>
            <person name="Debuchy R."/>
            <person name="Gladieux P."/>
            <person name="Thoren M.H."/>
            <person name="Johannesson H."/>
        </authorList>
    </citation>
    <scope>NUCLEOTIDE SEQUENCE</scope>
    <source>
        <strain evidence="3">PSN243</strain>
    </source>
</reference>
<dbReference type="AlphaFoldDB" id="A0AAV9GLK5"/>
<evidence type="ECO:0000256" key="1">
    <source>
        <dbReference type="SAM" id="MobiDB-lite"/>
    </source>
</evidence>
<dbReference type="SMART" id="SM00343">
    <property type="entry name" value="ZnF_C2HC"/>
    <property type="match status" value="1"/>
</dbReference>
<reference evidence="3" key="1">
    <citation type="journal article" date="2023" name="Mol. Phylogenet. Evol.">
        <title>Genome-scale phylogeny and comparative genomics of the fungal order Sordariales.</title>
        <authorList>
            <person name="Hensen N."/>
            <person name="Bonometti L."/>
            <person name="Westerberg I."/>
            <person name="Brannstrom I.O."/>
            <person name="Guillou S."/>
            <person name="Cros-Aarteil S."/>
            <person name="Calhoun S."/>
            <person name="Haridas S."/>
            <person name="Kuo A."/>
            <person name="Mondo S."/>
            <person name="Pangilinan J."/>
            <person name="Riley R."/>
            <person name="LaButti K."/>
            <person name="Andreopoulos B."/>
            <person name="Lipzen A."/>
            <person name="Chen C."/>
            <person name="Yan M."/>
            <person name="Daum C."/>
            <person name="Ng V."/>
            <person name="Clum A."/>
            <person name="Steindorff A."/>
            <person name="Ohm R.A."/>
            <person name="Martin F."/>
            <person name="Silar P."/>
            <person name="Natvig D.O."/>
            <person name="Lalanne C."/>
            <person name="Gautier V."/>
            <person name="Ament-Velasquez S.L."/>
            <person name="Kruys A."/>
            <person name="Hutchinson M.I."/>
            <person name="Powell A.J."/>
            <person name="Barry K."/>
            <person name="Miller A.N."/>
            <person name="Grigoriev I.V."/>
            <person name="Debuchy R."/>
            <person name="Gladieux P."/>
            <person name="Hiltunen Thoren M."/>
            <person name="Johannesson H."/>
        </authorList>
    </citation>
    <scope>NUCLEOTIDE SEQUENCE</scope>
    <source>
        <strain evidence="3">PSN243</strain>
    </source>
</reference>
<organism evidence="3 4">
    <name type="scientific">Podospora aff. communis PSN243</name>
    <dbReference type="NCBI Taxonomy" id="3040156"/>
    <lineage>
        <taxon>Eukaryota</taxon>
        <taxon>Fungi</taxon>
        <taxon>Dikarya</taxon>
        <taxon>Ascomycota</taxon>
        <taxon>Pezizomycotina</taxon>
        <taxon>Sordariomycetes</taxon>
        <taxon>Sordariomycetidae</taxon>
        <taxon>Sordariales</taxon>
        <taxon>Podosporaceae</taxon>
        <taxon>Podospora</taxon>
    </lineage>
</organism>
<feature type="compositionally biased region" description="Polar residues" evidence="1">
    <location>
        <begin position="71"/>
        <end position="85"/>
    </location>
</feature>
<gene>
    <name evidence="3" type="ORF">QBC34DRAFT_464696</name>
</gene>
<evidence type="ECO:0000313" key="3">
    <source>
        <dbReference type="EMBL" id="KAK4448827.1"/>
    </source>
</evidence>